<gene>
    <name evidence="9" type="primary">orc2</name>
    <name evidence="9" type="ORF">CFO_g3688</name>
</gene>
<evidence type="ECO:0000259" key="7">
    <source>
        <dbReference type="Pfam" id="PF04084"/>
    </source>
</evidence>
<comment type="function">
    <text evidence="5">Component of the origin recognition complex (ORC) that binds origins of replication. DNA-binding is ATP-dependent. ORC is required to assemble the pre-replication complex necessary to initiate DNA replication.</text>
</comment>
<dbReference type="Proteomes" id="UP000034841">
    <property type="component" value="Unassembled WGS sequence"/>
</dbReference>
<evidence type="ECO:0000256" key="3">
    <source>
        <dbReference type="ARBA" id="ARBA00022705"/>
    </source>
</evidence>
<evidence type="ECO:0000256" key="5">
    <source>
        <dbReference type="RuleBase" id="RU368084"/>
    </source>
</evidence>
<dbReference type="PANTHER" id="PTHR14052:SF0">
    <property type="entry name" value="ORIGIN RECOGNITION COMPLEX SUBUNIT 2"/>
    <property type="match status" value="1"/>
</dbReference>
<dbReference type="InterPro" id="IPR056773">
    <property type="entry name" value="WHD_ORC2"/>
</dbReference>
<comment type="similarity">
    <text evidence="2 5">Belongs to the ORC2 family.</text>
</comment>
<proteinExistence type="inferred from homology"/>
<feature type="compositionally biased region" description="Polar residues" evidence="6">
    <location>
        <begin position="83"/>
        <end position="95"/>
    </location>
</feature>
<evidence type="ECO:0000256" key="2">
    <source>
        <dbReference type="ARBA" id="ARBA00007421"/>
    </source>
</evidence>
<comment type="caution">
    <text evidence="9">The sequence shown here is derived from an EMBL/GenBank/DDBJ whole genome shotgun (WGS) entry which is preliminary data.</text>
</comment>
<keyword evidence="4 5" id="KW-0539">Nucleus</keyword>
<organism evidence="9 10">
    <name type="scientific">Ceratocystis fimbriata f. sp. platani</name>
    <dbReference type="NCBI Taxonomy" id="88771"/>
    <lineage>
        <taxon>Eukaryota</taxon>
        <taxon>Fungi</taxon>
        <taxon>Dikarya</taxon>
        <taxon>Ascomycota</taxon>
        <taxon>Pezizomycotina</taxon>
        <taxon>Sordariomycetes</taxon>
        <taxon>Hypocreomycetidae</taxon>
        <taxon>Microascales</taxon>
        <taxon>Ceratocystidaceae</taxon>
        <taxon>Ceratocystis</taxon>
    </lineage>
</organism>
<evidence type="ECO:0000313" key="9">
    <source>
        <dbReference type="EMBL" id="KKF93934.1"/>
    </source>
</evidence>
<dbReference type="GO" id="GO:0005664">
    <property type="term" value="C:nuclear origin of replication recognition complex"/>
    <property type="evidence" value="ECO:0007669"/>
    <property type="project" value="UniProtKB-UniRule"/>
</dbReference>
<feature type="domain" description="Origin recognition complex subunit 2 winged-helix" evidence="8">
    <location>
        <begin position="516"/>
        <end position="575"/>
    </location>
</feature>
<dbReference type="OrthoDB" id="346673at2759"/>
<protein>
    <recommendedName>
        <fullName evidence="5">Origin recognition complex subunit 2</fullName>
    </recommendedName>
</protein>
<feature type="domain" description="Origin recognition complex subunit 2 RecA-like" evidence="7">
    <location>
        <begin position="276"/>
        <end position="446"/>
    </location>
</feature>
<dbReference type="InterPro" id="IPR056772">
    <property type="entry name" value="RecA-like_ORC2"/>
</dbReference>
<keyword evidence="3 5" id="KW-0235">DNA replication</keyword>
<evidence type="ECO:0000256" key="1">
    <source>
        <dbReference type="ARBA" id="ARBA00004123"/>
    </source>
</evidence>
<sequence length="585" mass="63499">MPRTFVVGGSPLKKSTTLLNDDLTAPPAASQGRRRAAINAVSRNEGLLSSSPDRPGAAEDDSDGEFKTSPTAVAKPKRKYTRKATTTDPNLTATPSKKRSTARTPKTPTANGAPTPRRRAAADQSARRKSMRTMIERANADDLDSDDERLGLARHIYGSSTDSESGSGGNDDENEDEEDSLSEDGSITATPSRKRGRKGKASAAKSSTIRKKPGRRAKESTPEPPRDLPPHEMYFFHNKPGRATTSNATLGDLELLTPDEYFALARDLADPHAGDMAFLQALHEESFPQWAFELAEGFSLCLFGMGSKRALMRRLAAYLARHSSSGNRGTRNRIVMVNGFARAITTRDLLNTVWASLEMSHRPASGQPAALLADTLHTLASRDETLTVLVNSVDASPMRKSGMQAALAALAASPHVQMVVSADSPDFAILWDVGQRSAFRFAFHDATTLAPFAPPEIEPVDEVHELLGRANRRIGGKEGVTFVLKSLTQNAKGLYLLLLAEVLAAMDDAAPGSAVENPAIEYRMLFNKAVEAFVCPSSEMAFRQLLKEFHDHQMITSTRDALGTELISTPFRREEMEAILEDIAS</sequence>
<name>A0A0F8DD39_CERFI</name>
<dbReference type="GO" id="GO:0003688">
    <property type="term" value="F:DNA replication origin binding"/>
    <property type="evidence" value="ECO:0007669"/>
    <property type="project" value="UniProtKB-UniRule"/>
</dbReference>
<dbReference type="PANTHER" id="PTHR14052">
    <property type="entry name" value="ORIGIN RECOGNITION COMPLEX SUBUNIT 2"/>
    <property type="match status" value="1"/>
</dbReference>
<evidence type="ECO:0000256" key="4">
    <source>
        <dbReference type="ARBA" id="ARBA00023242"/>
    </source>
</evidence>
<reference evidence="9 10" key="1">
    <citation type="submission" date="2015-04" db="EMBL/GenBank/DDBJ databases">
        <title>Genome sequence of Ceratocystis platani, a major pathogen of plane trees.</title>
        <authorList>
            <person name="Belbahri L."/>
        </authorList>
    </citation>
    <scope>NUCLEOTIDE SEQUENCE [LARGE SCALE GENOMIC DNA]</scope>
    <source>
        <strain evidence="9 10">CFO</strain>
    </source>
</reference>
<dbReference type="GO" id="GO:0006260">
    <property type="term" value="P:DNA replication"/>
    <property type="evidence" value="ECO:0007669"/>
    <property type="project" value="UniProtKB-UniRule"/>
</dbReference>
<dbReference type="EMBL" id="LBBL01000196">
    <property type="protein sequence ID" value="KKF93934.1"/>
    <property type="molecule type" value="Genomic_DNA"/>
</dbReference>
<feature type="region of interest" description="Disordered" evidence="6">
    <location>
        <begin position="1"/>
        <end position="232"/>
    </location>
</feature>
<evidence type="ECO:0000259" key="8">
    <source>
        <dbReference type="Pfam" id="PF24882"/>
    </source>
</evidence>
<evidence type="ECO:0000313" key="10">
    <source>
        <dbReference type="Proteomes" id="UP000034841"/>
    </source>
</evidence>
<feature type="compositionally biased region" description="Acidic residues" evidence="6">
    <location>
        <begin position="170"/>
        <end position="182"/>
    </location>
</feature>
<comment type="subcellular location">
    <subcellularLocation>
        <location evidence="1 5">Nucleus</location>
    </subcellularLocation>
</comment>
<accession>A0A0F8DD39</accession>
<dbReference type="InterPro" id="IPR007220">
    <property type="entry name" value="ORC2"/>
</dbReference>
<feature type="compositionally biased region" description="Basic and acidic residues" evidence="6">
    <location>
        <begin position="216"/>
        <end position="230"/>
    </location>
</feature>
<dbReference type="Pfam" id="PF04084">
    <property type="entry name" value="RecA-like_ORC2"/>
    <property type="match status" value="1"/>
</dbReference>
<evidence type="ECO:0000256" key="6">
    <source>
        <dbReference type="SAM" id="MobiDB-lite"/>
    </source>
</evidence>
<comment type="subunit">
    <text evidence="5">Component of the origin recognition complex (ORC).</text>
</comment>
<keyword evidence="10" id="KW-1185">Reference proteome</keyword>
<dbReference type="AlphaFoldDB" id="A0A0F8DD39"/>
<dbReference type="Pfam" id="PF24882">
    <property type="entry name" value="WHD_ORC2"/>
    <property type="match status" value="1"/>
</dbReference>
<feature type="compositionally biased region" description="Polar residues" evidence="6">
    <location>
        <begin position="102"/>
        <end position="112"/>
    </location>
</feature>